<dbReference type="Proteomes" id="UP000644115">
    <property type="component" value="Unassembled WGS sequence"/>
</dbReference>
<dbReference type="Pfam" id="PF14478">
    <property type="entry name" value="DUF4430"/>
    <property type="match status" value="1"/>
</dbReference>
<dbReference type="AlphaFoldDB" id="A0A923NC09"/>
<dbReference type="InterPro" id="IPR006860">
    <property type="entry name" value="FecR"/>
</dbReference>
<feature type="domain" description="Transcobalamin-like C-terminal" evidence="4">
    <location>
        <begin position="338"/>
        <end position="408"/>
    </location>
</feature>
<feature type="region of interest" description="Disordered" evidence="1">
    <location>
        <begin position="269"/>
        <end position="292"/>
    </location>
</feature>
<gene>
    <name evidence="5" type="ORF">H8876_04660</name>
</gene>
<evidence type="ECO:0000259" key="3">
    <source>
        <dbReference type="Pfam" id="PF04773"/>
    </source>
</evidence>
<proteinExistence type="predicted"/>
<accession>A0A923NC09</accession>
<keyword evidence="2" id="KW-1133">Transmembrane helix</keyword>
<dbReference type="Pfam" id="PF04773">
    <property type="entry name" value="FecR"/>
    <property type="match status" value="1"/>
</dbReference>
<evidence type="ECO:0000256" key="2">
    <source>
        <dbReference type="SAM" id="Phobius"/>
    </source>
</evidence>
<dbReference type="PANTHER" id="PTHR38731">
    <property type="entry name" value="LIPL45-RELATED LIPOPROTEIN-RELATED"/>
    <property type="match status" value="1"/>
</dbReference>
<keyword evidence="2" id="KW-0472">Membrane</keyword>
<feature type="transmembrane region" description="Helical" evidence="2">
    <location>
        <begin position="12"/>
        <end position="36"/>
    </location>
</feature>
<evidence type="ECO:0000259" key="4">
    <source>
        <dbReference type="Pfam" id="PF14478"/>
    </source>
</evidence>
<dbReference type="EMBL" id="JACRWC010000057">
    <property type="protein sequence ID" value="MBC5999284.1"/>
    <property type="molecule type" value="Genomic_DNA"/>
</dbReference>
<dbReference type="Gene3D" id="2.170.130.30">
    <property type="match status" value="1"/>
</dbReference>
<keyword evidence="6" id="KW-1185">Reference proteome</keyword>
<dbReference type="Gene3D" id="2.60.120.1440">
    <property type="match status" value="1"/>
</dbReference>
<reference evidence="5" key="1">
    <citation type="submission" date="2020-08" db="EMBL/GenBank/DDBJ databases">
        <authorList>
            <person name="Liu C."/>
            <person name="Sun Q."/>
        </authorList>
    </citation>
    <scope>NUCLEOTIDE SEQUENCE</scope>
    <source>
        <strain evidence="5">BX16</strain>
    </source>
</reference>
<name>A0A923NC09_9FIRM</name>
<feature type="domain" description="FecR protein" evidence="3">
    <location>
        <begin position="80"/>
        <end position="174"/>
    </location>
</feature>
<evidence type="ECO:0000256" key="1">
    <source>
        <dbReference type="SAM" id="MobiDB-lite"/>
    </source>
</evidence>
<sequence length="427" mass="45693">MQTQQQKKKNKKLFNILMIAMIAVIAFCSVMAVGHIRGWFGSGDSSSAVVTKEISGVANIERSGVGYSLKEKVPLKAGDIIETETGSTVTAKVSGHNALTLNENAELSVKNSEKNDVAFTLNEGEIFADGKDPGKTFDVALDKNTVHAAKSGDAVTFAASQQKGSATVSVMRGSLSVSIEDGTEKDVKAGESLLIAHDNEGHLSAEIATLKAESFDDFVLTQALKCDSKDDLCFAAKDLKKVQETRTAEKQKAQEAAAKEDALYKEIMSSDGSQSGSSSVSGSKSGKSGSSSKVKTCTIQIRCDSILKHMGDLKEGKNKYVPANGVILATSKVEFADGETVFDVLKRACSYTGIQLEYSYTPMYGSYYVEGINHLYEFDCGSQSGWMYKVNGWFPNYGCSSYKLKDGDASSGAIPARECKGEQGEKA</sequence>
<keyword evidence="2" id="KW-0812">Transmembrane</keyword>
<organism evidence="5 6">
    <name type="scientific">Lentihominibacter faecis</name>
    <dbReference type="NCBI Taxonomy" id="2764712"/>
    <lineage>
        <taxon>Bacteria</taxon>
        <taxon>Bacillati</taxon>
        <taxon>Bacillota</taxon>
        <taxon>Clostridia</taxon>
        <taxon>Peptostreptococcales</taxon>
        <taxon>Anaerovoracaceae</taxon>
        <taxon>Lentihominibacter</taxon>
    </lineage>
</organism>
<comment type="caution">
    <text evidence="5">The sequence shown here is derived from an EMBL/GenBank/DDBJ whole genome shotgun (WGS) entry which is preliminary data.</text>
</comment>
<dbReference type="InterPro" id="IPR027954">
    <property type="entry name" value="Transcobalamin-like_C"/>
</dbReference>
<dbReference type="RefSeq" id="WP_249286739.1">
    <property type="nucleotide sequence ID" value="NZ_JACRWC010000057.1"/>
</dbReference>
<protein>
    <submittedName>
        <fullName evidence="5">DUF4430 domain-containing protein</fullName>
    </submittedName>
</protein>
<evidence type="ECO:0000313" key="6">
    <source>
        <dbReference type="Proteomes" id="UP000644115"/>
    </source>
</evidence>
<evidence type="ECO:0000313" key="5">
    <source>
        <dbReference type="EMBL" id="MBC5999284.1"/>
    </source>
</evidence>